<feature type="compositionally biased region" description="Polar residues" evidence="2">
    <location>
        <begin position="195"/>
        <end position="261"/>
    </location>
</feature>
<evidence type="ECO:0000259" key="3">
    <source>
        <dbReference type="SMART" id="SM00787"/>
    </source>
</evidence>
<protein>
    <recommendedName>
        <fullName evidence="3">Spc7 kinetochore protein domain-containing protein</fullName>
    </recommendedName>
</protein>
<organism evidence="4 5">
    <name type="scientific">Puccinia coronata f. sp. avenae</name>
    <dbReference type="NCBI Taxonomy" id="200324"/>
    <lineage>
        <taxon>Eukaryota</taxon>
        <taxon>Fungi</taxon>
        <taxon>Dikarya</taxon>
        <taxon>Basidiomycota</taxon>
        <taxon>Pucciniomycotina</taxon>
        <taxon>Pucciniomycetes</taxon>
        <taxon>Pucciniales</taxon>
        <taxon>Pucciniaceae</taxon>
        <taxon>Puccinia</taxon>
    </lineage>
</organism>
<feature type="region of interest" description="Disordered" evidence="2">
    <location>
        <begin position="974"/>
        <end position="996"/>
    </location>
</feature>
<dbReference type="Proteomes" id="UP000235388">
    <property type="component" value="Unassembled WGS sequence"/>
</dbReference>
<dbReference type="InterPro" id="IPR033338">
    <property type="entry name" value="Spc105/Spc7"/>
</dbReference>
<name>A0A2N5SWI2_9BASI</name>
<dbReference type="PANTHER" id="PTHR28260:SF1">
    <property type="entry name" value="SPINDLE POLE BODY COMPONENT SPC105"/>
    <property type="match status" value="1"/>
</dbReference>
<feature type="region of interest" description="Disordered" evidence="2">
    <location>
        <begin position="1"/>
        <end position="76"/>
    </location>
</feature>
<accession>A0A2N5SWI2</accession>
<dbReference type="SMART" id="SM00787">
    <property type="entry name" value="Spc7"/>
    <property type="match status" value="1"/>
</dbReference>
<dbReference type="EMBL" id="PGCJ01000847">
    <property type="protein sequence ID" value="PLW17591.1"/>
    <property type="molecule type" value="Genomic_DNA"/>
</dbReference>
<reference evidence="4 5" key="1">
    <citation type="submission" date="2017-11" db="EMBL/GenBank/DDBJ databases">
        <title>De novo assembly and phasing of dikaryotic genomes from two isolates of Puccinia coronata f. sp. avenae, the causal agent of oat crown rust.</title>
        <authorList>
            <person name="Miller M.E."/>
            <person name="Zhang Y."/>
            <person name="Omidvar V."/>
            <person name="Sperschneider J."/>
            <person name="Schwessinger B."/>
            <person name="Raley C."/>
            <person name="Palmer J.M."/>
            <person name="Garnica D."/>
            <person name="Upadhyaya N."/>
            <person name="Rathjen J."/>
            <person name="Taylor J.M."/>
            <person name="Park R.F."/>
            <person name="Dodds P.N."/>
            <person name="Hirsch C.D."/>
            <person name="Kianian S.F."/>
            <person name="Figueroa M."/>
        </authorList>
    </citation>
    <scope>NUCLEOTIDE SEQUENCE [LARGE SCALE GENOMIC DNA]</scope>
    <source>
        <strain evidence="4">12NC29</strain>
    </source>
</reference>
<dbReference type="GO" id="GO:1990758">
    <property type="term" value="P:mitotic sister chromatid biorientation"/>
    <property type="evidence" value="ECO:0007669"/>
    <property type="project" value="TreeGrafter"/>
</dbReference>
<keyword evidence="5" id="KW-1185">Reference proteome</keyword>
<feature type="coiled-coil region" evidence="1">
    <location>
        <begin position="1061"/>
        <end position="1148"/>
    </location>
</feature>
<evidence type="ECO:0000313" key="4">
    <source>
        <dbReference type="EMBL" id="PLW17591.1"/>
    </source>
</evidence>
<evidence type="ECO:0000256" key="1">
    <source>
        <dbReference type="SAM" id="Coils"/>
    </source>
</evidence>
<feature type="compositionally biased region" description="Low complexity" evidence="2">
    <location>
        <begin position="746"/>
        <end position="769"/>
    </location>
</feature>
<dbReference type="STRING" id="200324.A0A2N5SWI2"/>
<dbReference type="InterPro" id="IPR013253">
    <property type="entry name" value="Spc7_domain"/>
</dbReference>
<feature type="domain" description="Spc7 kinetochore protein" evidence="3">
    <location>
        <begin position="863"/>
        <end position="1199"/>
    </location>
</feature>
<feature type="compositionally biased region" description="Acidic residues" evidence="2">
    <location>
        <begin position="527"/>
        <end position="536"/>
    </location>
</feature>
<dbReference type="InterPro" id="IPR040850">
    <property type="entry name" value="Knl1_RWD_C"/>
</dbReference>
<dbReference type="Pfam" id="PF18210">
    <property type="entry name" value="Knl1_RWD_C"/>
    <property type="match status" value="1"/>
</dbReference>
<feature type="compositionally biased region" description="Polar residues" evidence="2">
    <location>
        <begin position="804"/>
        <end position="813"/>
    </location>
</feature>
<feature type="compositionally biased region" description="Low complexity" evidence="2">
    <location>
        <begin position="974"/>
        <end position="993"/>
    </location>
</feature>
<keyword evidence="1" id="KW-0175">Coiled coil</keyword>
<comment type="caution">
    <text evidence="4">The sequence shown here is derived from an EMBL/GenBank/DDBJ whole genome shotgun (WGS) entry which is preliminary data.</text>
</comment>
<gene>
    <name evidence="4" type="ORF">PCANC_13754</name>
</gene>
<feature type="compositionally biased region" description="Basic and acidic residues" evidence="2">
    <location>
        <begin position="583"/>
        <end position="595"/>
    </location>
</feature>
<evidence type="ECO:0000256" key="2">
    <source>
        <dbReference type="SAM" id="MobiDB-lite"/>
    </source>
</evidence>
<dbReference type="PANTHER" id="PTHR28260">
    <property type="entry name" value="SPINDLE POLE BODY COMPONENT SPC105"/>
    <property type="match status" value="1"/>
</dbReference>
<feature type="compositionally biased region" description="Acidic residues" evidence="2">
    <location>
        <begin position="281"/>
        <end position="298"/>
    </location>
</feature>
<feature type="region of interest" description="Disordered" evidence="2">
    <location>
        <begin position="384"/>
        <end position="663"/>
    </location>
</feature>
<feature type="compositionally biased region" description="Polar residues" evidence="2">
    <location>
        <begin position="111"/>
        <end position="127"/>
    </location>
</feature>
<feature type="compositionally biased region" description="Polar residues" evidence="2">
    <location>
        <begin position="299"/>
        <end position="317"/>
    </location>
</feature>
<dbReference type="GO" id="GO:0007094">
    <property type="term" value="P:mitotic spindle assembly checkpoint signaling"/>
    <property type="evidence" value="ECO:0007669"/>
    <property type="project" value="TreeGrafter"/>
</dbReference>
<feature type="compositionally biased region" description="Polar residues" evidence="2">
    <location>
        <begin position="785"/>
        <end position="796"/>
    </location>
</feature>
<feature type="region of interest" description="Disordered" evidence="2">
    <location>
        <begin position="186"/>
        <end position="368"/>
    </location>
</feature>
<feature type="compositionally biased region" description="Polar residues" evidence="2">
    <location>
        <begin position="517"/>
        <end position="526"/>
    </location>
</feature>
<feature type="compositionally biased region" description="Basic and acidic residues" evidence="2">
    <location>
        <begin position="50"/>
        <end position="62"/>
    </location>
</feature>
<feature type="compositionally biased region" description="Low complexity" evidence="2">
    <location>
        <begin position="556"/>
        <end position="565"/>
    </location>
</feature>
<feature type="compositionally biased region" description="Low complexity" evidence="2">
    <location>
        <begin position="418"/>
        <end position="429"/>
    </location>
</feature>
<feature type="region of interest" description="Disordered" evidence="2">
    <location>
        <begin position="746"/>
        <end position="868"/>
    </location>
</feature>
<feature type="compositionally biased region" description="Polar residues" evidence="2">
    <location>
        <begin position="537"/>
        <end position="548"/>
    </location>
</feature>
<sequence length="1392" mass="154553">MSSKPKKTRQSISTSTALATGTGRPTASSSNVSLPLKKRSKSLGGAHKLLIHEQRDEQELTPRKKARRSLLPGKSILKSRPTITGLVRTTSDNTLTLTQTLPSFLNEIGPASSSQPTEQSQSLPQSHQAENQHHQQDENQQQQADNSSDMDLSDDHAFHRSSLGSNTTTLLRRVSFAAKAHVRTFGSPLVDPDSSMASSTPSAQPANDSPQQPASSGVETNTNEADQTSDMSLDSSPANNPTSVETQQPTHDLINSPSQDAFKQAKASRLSMAIRGLGYNNDDDDEDEDEEDQEEDNEASSSNKQDTNIYQQSTNVNPVDMSAKAANPSSSQEEDRSQDPTPFQPIPSNIIHHTQQQHHPSRPLPDPKLVAIYSGIPRLQSLVARDQQRPISKSSRLSAVLPEYLRDNRPDETENLDDTTTTPASLSTAPAPPAVIPSSHPLSNEQDRRAWKSSRLSVALPRADDTEDVPSATLQSSSLAPAACNPTLQASGPRTLDQPRAEPNKPVEKAKSAKASRITTFLGFSQDQDESLDEQSPENLNTTNQQSNEQRDEPAAAEVAAAPAATLSKKPSRVTQLFSDWDDLSRELDNARDGASEPFPPSEDVEPTAKKHRSRISEFVQPHEDSSDVDDDDEQQQHESALIDFHDTSPPLPHAAASRPAGHRASLFKTVRPHDTRPYEDLIDIGADNTSQEPSTSHGTNIRLSVLPESSQSRLSLLPSFEPISTAAGSFPRVSLEPALPRLSSIRSSQRLSSASPSRRLSGSLSGSPQKLRFSFGSPRRSALSGRTSNPSNLNDSTRDGTGYSRSTSTDPFTSVKESDSEMNRGSQLHLPSHYSSSRELVPSRSPSILPPQPFHPSPAAPAPAPPSPRFISLNEFFEQAEIRFISLSQPSLRSYDQQDLAHASDAHPRPTSLAQQIYAGMVKIPRMQLLSSTSRALRQKTEFLDVVTREHEEAIAQSGRGCRLLQQWETLRHQQQAQRQTQHPHQAPQAPQKPGDQLAHLMNQLQLAKSRVEIVAKREALLTDIDAWNNYRAELATRTAKLSHDLDMMRKLDSVVKPSTESLRERKQNLVEEIRRRRQKISEIENCDQNLLKALKEEAKDLAAETEANRRALAESELERDLWLGKFAELEEEKREHTQRIEQMKQDPEQSEKCTVQELTRLNNEFVMLQKMMGWEMVRFEQTSLAFTFMSTMAIVFHLGPLAPGPGGRRLVSKIELRWTPPATTDSDSMIMKDPLRAAVLHFFFRHLAAHYEGKDLQGRVKEYVQEINSIWHQVRQVVWEMENVRSRFSVRFEECKEEEKMGMMELVVILLAPRTRAVAHCHFLFTGEEVLDWKAPSPLANVSCRVVCPFDSKGSIDCLNLSYILAEHMDKGHEGALKEACLEALASLDR</sequence>
<feature type="compositionally biased region" description="Pro residues" evidence="2">
    <location>
        <begin position="849"/>
        <end position="868"/>
    </location>
</feature>
<feature type="region of interest" description="Disordered" evidence="2">
    <location>
        <begin position="105"/>
        <end position="164"/>
    </location>
</feature>
<dbReference type="GO" id="GO:0034501">
    <property type="term" value="P:protein localization to kinetochore"/>
    <property type="evidence" value="ECO:0007669"/>
    <property type="project" value="TreeGrafter"/>
</dbReference>
<dbReference type="GO" id="GO:0000776">
    <property type="term" value="C:kinetochore"/>
    <property type="evidence" value="ECO:0007669"/>
    <property type="project" value="TreeGrafter"/>
</dbReference>
<evidence type="ECO:0000313" key="5">
    <source>
        <dbReference type="Proteomes" id="UP000235388"/>
    </source>
</evidence>
<feature type="compositionally biased region" description="Polar residues" evidence="2">
    <location>
        <begin position="10"/>
        <end position="33"/>
    </location>
</feature>
<proteinExistence type="predicted"/>
<feature type="compositionally biased region" description="Basic and acidic residues" evidence="2">
    <location>
        <begin position="497"/>
        <end position="511"/>
    </location>
</feature>
<dbReference type="OrthoDB" id="5592879at2759"/>